<evidence type="ECO:0008006" key="3">
    <source>
        <dbReference type="Google" id="ProtNLM"/>
    </source>
</evidence>
<dbReference type="RefSeq" id="WP_007006185.1">
    <property type="nucleotide sequence ID" value="NZ_GG770953.1"/>
</dbReference>
<gene>
    <name evidence="1" type="ORF">HMPREF0731_2629</name>
</gene>
<dbReference type="EMBL" id="ADVL01000483">
    <property type="protein sequence ID" value="EFH11148.1"/>
    <property type="molecule type" value="Genomic_DNA"/>
</dbReference>
<evidence type="ECO:0000313" key="1">
    <source>
        <dbReference type="EMBL" id="EFH11148.1"/>
    </source>
</evidence>
<sequence>ALPAPAHEAWLAELCPESPRALNDRYALRIRVEPAALRGIPVLVMEAGRDDAERHPAGQDAALAAFLGGEHLLLPEAPHCLMLGAAGEEAARQLAGWVRRACAAP</sequence>
<organism evidence="1 2">
    <name type="scientific">Pseudoroseomonas cervicalis ATCC 49957</name>
    <dbReference type="NCBI Taxonomy" id="525371"/>
    <lineage>
        <taxon>Bacteria</taxon>
        <taxon>Pseudomonadati</taxon>
        <taxon>Pseudomonadota</taxon>
        <taxon>Alphaproteobacteria</taxon>
        <taxon>Acetobacterales</taxon>
        <taxon>Roseomonadaceae</taxon>
        <taxon>Roseomonas</taxon>
    </lineage>
</organism>
<reference evidence="1 2" key="1">
    <citation type="submission" date="2010-04" db="EMBL/GenBank/DDBJ databases">
        <authorList>
            <person name="Qin X."/>
            <person name="Bachman B."/>
            <person name="Battles P."/>
            <person name="Bell A."/>
            <person name="Bess C."/>
            <person name="Bickham C."/>
            <person name="Chaboub L."/>
            <person name="Chen D."/>
            <person name="Coyle M."/>
            <person name="Deiros D.R."/>
            <person name="Dinh H."/>
            <person name="Forbes L."/>
            <person name="Fowler G."/>
            <person name="Francisco L."/>
            <person name="Fu Q."/>
            <person name="Gubbala S."/>
            <person name="Hale W."/>
            <person name="Han Y."/>
            <person name="Hemphill L."/>
            <person name="Highlander S.K."/>
            <person name="Hirani K."/>
            <person name="Hogues M."/>
            <person name="Jackson L."/>
            <person name="Jakkamsetti A."/>
            <person name="Javaid M."/>
            <person name="Jiang H."/>
            <person name="Korchina V."/>
            <person name="Kovar C."/>
            <person name="Lara F."/>
            <person name="Lee S."/>
            <person name="Mata R."/>
            <person name="Mathew T."/>
            <person name="Moen C."/>
            <person name="Morales K."/>
            <person name="Munidasa M."/>
            <person name="Nazareth L."/>
            <person name="Ngo R."/>
            <person name="Nguyen L."/>
            <person name="Okwuonu G."/>
            <person name="Ongeri F."/>
            <person name="Patil S."/>
            <person name="Petrosino J."/>
            <person name="Pham C."/>
            <person name="Pham P."/>
            <person name="Pu L.-L."/>
            <person name="Puazo M."/>
            <person name="Raj R."/>
            <person name="Reid J."/>
            <person name="Rouhana J."/>
            <person name="Saada N."/>
            <person name="Shang Y."/>
            <person name="Simmons D."/>
            <person name="Thornton R."/>
            <person name="Warren J."/>
            <person name="Weissenberger G."/>
            <person name="Zhang J."/>
            <person name="Zhang L."/>
            <person name="Zhou C."/>
            <person name="Zhu D."/>
            <person name="Muzny D."/>
            <person name="Worley K."/>
            <person name="Gibbs R."/>
        </authorList>
    </citation>
    <scope>NUCLEOTIDE SEQUENCE [LARGE SCALE GENOMIC DNA]</scope>
    <source>
        <strain evidence="1 2">ATCC 49957</strain>
    </source>
</reference>
<dbReference type="InterPro" id="IPR029058">
    <property type="entry name" value="AB_hydrolase_fold"/>
</dbReference>
<name>D5RNG8_9PROT</name>
<protein>
    <recommendedName>
        <fullName evidence="3">Alpha/beta hydrolase</fullName>
    </recommendedName>
</protein>
<feature type="non-terminal residue" evidence="1">
    <location>
        <position position="1"/>
    </location>
</feature>
<accession>D5RNG8</accession>
<proteinExistence type="predicted"/>
<dbReference type="SUPFAM" id="SSF53474">
    <property type="entry name" value="alpha/beta-Hydrolases"/>
    <property type="match status" value="1"/>
</dbReference>
<dbReference type="HOGENOM" id="CLU_2242353_0_0_5"/>
<dbReference type="Proteomes" id="UP000005324">
    <property type="component" value="Unassembled WGS sequence"/>
</dbReference>
<keyword evidence="2" id="KW-1185">Reference proteome</keyword>
<comment type="caution">
    <text evidence="1">The sequence shown here is derived from an EMBL/GenBank/DDBJ whole genome shotgun (WGS) entry which is preliminary data.</text>
</comment>
<dbReference type="AlphaFoldDB" id="D5RNG8"/>
<evidence type="ECO:0000313" key="2">
    <source>
        <dbReference type="Proteomes" id="UP000005324"/>
    </source>
</evidence>